<proteinExistence type="predicted"/>
<evidence type="ECO:0000256" key="1">
    <source>
        <dbReference type="SAM" id="Phobius"/>
    </source>
</evidence>
<dbReference type="Proteomes" id="UP000230842">
    <property type="component" value="Unassembled WGS sequence"/>
</dbReference>
<protein>
    <submittedName>
        <fullName evidence="3">Signaling repeat-containing protein</fullName>
    </submittedName>
</protein>
<dbReference type="Pfam" id="PF03707">
    <property type="entry name" value="MHYT"/>
    <property type="match status" value="1"/>
</dbReference>
<keyword evidence="1" id="KW-0812">Transmembrane</keyword>
<keyword evidence="1" id="KW-0472">Membrane</keyword>
<dbReference type="InterPro" id="IPR005330">
    <property type="entry name" value="MHYT_dom"/>
</dbReference>
<gene>
    <name evidence="3" type="ORF">CLV56_3494</name>
</gene>
<evidence type="ECO:0000313" key="4">
    <source>
        <dbReference type="Proteomes" id="UP000230842"/>
    </source>
</evidence>
<keyword evidence="1" id="KW-1133">Transmembrane helix</keyword>
<name>A0A2M9B7U5_9ACTN</name>
<dbReference type="AlphaFoldDB" id="A0A2M9B7U5"/>
<feature type="transmembrane region" description="Helical" evidence="1">
    <location>
        <begin position="23"/>
        <end position="43"/>
    </location>
</feature>
<evidence type="ECO:0000259" key="2">
    <source>
        <dbReference type="Pfam" id="PF03707"/>
    </source>
</evidence>
<dbReference type="EMBL" id="PGEZ01000002">
    <property type="protein sequence ID" value="PJJ53991.1"/>
    <property type="molecule type" value="Genomic_DNA"/>
</dbReference>
<sequence length="49" mass="5118">MSFTAAAVLAAEAGSESEINPWLVGVAVLVVFVLLLLGLFTFGKGRQHS</sequence>
<organism evidence="3 4">
    <name type="scientific">Mumia flava</name>
    <dbReference type="NCBI Taxonomy" id="1348852"/>
    <lineage>
        <taxon>Bacteria</taxon>
        <taxon>Bacillati</taxon>
        <taxon>Actinomycetota</taxon>
        <taxon>Actinomycetes</taxon>
        <taxon>Propionibacteriales</taxon>
        <taxon>Nocardioidaceae</taxon>
        <taxon>Mumia</taxon>
    </lineage>
</organism>
<dbReference type="RefSeq" id="WP_157805210.1">
    <property type="nucleotide sequence ID" value="NZ_PGEZ01000002.1"/>
</dbReference>
<keyword evidence="4" id="KW-1185">Reference proteome</keyword>
<comment type="caution">
    <text evidence="3">The sequence shown here is derived from an EMBL/GenBank/DDBJ whole genome shotgun (WGS) entry which is preliminary data.</text>
</comment>
<accession>A0A2M9B7U5</accession>
<feature type="domain" description="MHYT" evidence="2">
    <location>
        <begin position="7"/>
        <end position="46"/>
    </location>
</feature>
<evidence type="ECO:0000313" key="3">
    <source>
        <dbReference type="EMBL" id="PJJ53991.1"/>
    </source>
</evidence>
<reference evidence="3 4" key="1">
    <citation type="submission" date="2017-11" db="EMBL/GenBank/DDBJ databases">
        <title>Genomic Encyclopedia of Archaeal and Bacterial Type Strains, Phase II (KMG-II): From Individual Species to Whole Genera.</title>
        <authorList>
            <person name="Goeker M."/>
        </authorList>
    </citation>
    <scope>NUCLEOTIDE SEQUENCE [LARGE SCALE GENOMIC DNA]</scope>
    <source>
        <strain evidence="3 4">DSM 27763</strain>
    </source>
</reference>